<evidence type="ECO:0000256" key="5">
    <source>
        <dbReference type="ARBA" id="ARBA00023136"/>
    </source>
</evidence>
<dbReference type="RefSeq" id="WP_130094932.1">
    <property type="nucleotide sequence ID" value="NZ_SETE01000008.1"/>
</dbReference>
<dbReference type="Proteomes" id="UP000293952">
    <property type="component" value="Unassembled WGS sequence"/>
</dbReference>
<evidence type="ECO:0000256" key="2">
    <source>
        <dbReference type="ARBA" id="ARBA00022475"/>
    </source>
</evidence>
<dbReference type="InterPro" id="IPR050545">
    <property type="entry name" value="Mycobact_MmpL"/>
</dbReference>
<keyword evidence="4 6" id="KW-1133">Transmembrane helix</keyword>
<dbReference type="InterPro" id="IPR000731">
    <property type="entry name" value="SSD"/>
</dbReference>
<feature type="transmembrane region" description="Helical" evidence="6">
    <location>
        <begin position="689"/>
        <end position="713"/>
    </location>
</feature>
<feature type="transmembrane region" description="Helical" evidence="6">
    <location>
        <begin position="305"/>
        <end position="329"/>
    </location>
</feature>
<dbReference type="EMBL" id="SETE01000008">
    <property type="protein sequence ID" value="RYM31468.1"/>
    <property type="molecule type" value="Genomic_DNA"/>
</dbReference>
<feature type="transmembrane region" description="Helical" evidence="6">
    <location>
        <begin position="647"/>
        <end position="668"/>
    </location>
</feature>
<feature type="transmembrane region" description="Helical" evidence="6">
    <location>
        <begin position="208"/>
        <end position="227"/>
    </location>
</feature>
<evidence type="ECO:0000256" key="3">
    <source>
        <dbReference type="ARBA" id="ARBA00022692"/>
    </source>
</evidence>
<comment type="caution">
    <text evidence="8">The sequence shown here is derived from an EMBL/GenBank/DDBJ whole genome shotgun (WGS) entry which is preliminary data.</text>
</comment>
<protein>
    <recommendedName>
        <fullName evidence="7">SSD domain-containing protein</fullName>
    </recommendedName>
</protein>
<accession>A0A4Q4KFH5</accession>
<comment type="subcellular location">
    <subcellularLocation>
        <location evidence="1">Cell membrane</location>
        <topology evidence="1">Multi-pass membrane protein</topology>
    </subcellularLocation>
</comment>
<dbReference type="GO" id="GO:0005886">
    <property type="term" value="C:plasma membrane"/>
    <property type="evidence" value="ECO:0007669"/>
    <property type="project" value="UniProtKB-SubCell"/>
</dbReference>
<feature type="transmembrane region" description="Helical" evidence="6">
    <location>
        <begin position="7"/>
        <end position="25"/>
    </location>
</feature>
<organism evidence="8 9">
    <name type="scientific">Brumimicrobium glaciale</name>
    <dbReference type="NCBI Taxonomy" id="200475"/>
    <lineage>
        <taxon>Bacteria</taxon>
        <taxon>Pseudomonadati</taxon>
        <taxon>Bacteroidota</taxon>
        <taxon>Flavobacteriia</taxon>
        <taxon>Flavobacteriales</taxon>
        <taxon>Crocinitomicaceae</taxon>
        <taxon>Brumimicrobium</taxon>
    </lineage>
</organism>
<keyword evidence="3 6" id="KW-0812">Transmembrane</keyword>
<feature type="transmembrane region" description="Helical" evidence="6">
    <location>
        <begin position="335"/>
        <end position="359"/>
    </location>
</feature>
<dbReference type="PROSITE" id="PS50156">
    <property type="entry name" value="SSD"/>
    <property type="match status" value="1"/>
</dbReference>
<feature type="domain" description="SSD" evidence="7">
    <location>
        <begin position="238"/>
        <end position="359"/>
    </location>
</feature>
<reference evidence="8 9" key="1">
    <citation type="submission" date="2019-02" db="EMBL/GenBank/DDBJ databases">
        <title>Genome sequence of the sea-ice species Brumimicrobium glaciale.</title>
        <authorList>
            <person name="Bowman J.P."/>
        </authorList>
    </citation>
    <scope>NUCLEOTIDE SEQUENCE [LARGE SCALE GENOMIC DNA]</scope>
    <source>
        <strain evidence="8 9">IC156</strain>
    </source>
</reference>
<dbReference type="SUPFAM" id="SSF82866">
    <property type="entry name" value="Multidrug efflux transporter AcrB transmembrane domain"/>
    <property type="match status" value="2"/>
</dbReference>
<dbReference type="Pfam" id="PF03176">
    <property type="entry name" value="MMPL"/>
    <property type="match status" value="2"/>
</dbReference>
<sequence length="771" mass="87247">MEKKLKIISYFVIATILIITGFFAFQLPKSTLNYNFEEFFPAQDKETDFFFNHRALFESDNDFILIAVEREEGIFDQTFLKEVNAYAKELGALPNVQFTRDITNEKETFIYSGGMTGERPYIHLDSTQFNEDSLHIYKNRELVNTLVNAKGDGLTIFLRHKDYLSKKKSEQLVTDVKALTKNYDFENVRMAGRSVGQLFYINTMVTEMSTYVAMSILLVIVFLIISFRSLWGLLVPQIVIVGSMIWIVGFMALIGKPISILLIVLPSIMFVVAMSDVIHLISKYLELLRSGREKLDAIKTAFKEIGMATFLTSITTSIGFFSLLFVNVIPIQDFGLYTGIGVLMAFVLTYTTLPFLFYVTKVPAVGKKGNKNFWKPIMSKIFLITIKNRKIIPWIGIVVTAVFAYGATLIVVNNYIMDDVSKESTVKQDFDYFDSKFGGVRPFELAISLKDSTESIWNVDRLKEMEKLENYLSNEYEVNINTSLVQYVSILHRASHAGNTDYFAVPDSKQDLTKYKRMLKIANQGKFIRSVLDSSEHFTRINGGVPDWGNIKATEENKKFYDFIKNEGLDEHLNIQITGTAHLLDRNMSYMSSSLVEGLIFAVLVVSLLMGLLYKSFRMLIISIIPNVIPLIVIAGVMGYFGINLKITTAIVFTISFGIAIDDTIHFLSNFKLELKKGKSKIYAIKSTFMGTGKAIVLTSAILVGGFSMLLLSSFMGTFYMGLMICITLIVAVLSDLFILPLLLLYFYPDPNKKKTIDNLIEEIPSNSHTN</sequence>
<dbReference type="AlphaFoldDB" id="A0A4Q4KFH5"/>
<feature type="transmembrane region" description="Helical" evidence="6">
    <location>
        <begin position="590"/>
        <end position="613"/>
    </location>
</feature>
<evidence type="ECO:0000256" key="4">
    <source>
        <dbReference type="ARBA" id="ARBA00022989"/>
    </source>
</evidence>
<dbReference type="PANTHER" id="PTHR33406:SF12">
    <property type="entry name" value="BLR2997 PROTEIN"/>
    <property type="match status" value="1"/>
</dbReference>
<evidence type="ECO:0000256" key="6">
    <source>
        <dbReference type="SAM" id="Phobius"/>
    </source>
</evidence>
<evidence type="ECO:0000313" key="9">
    <source>
        <dbReference type="Proteomes" id="UP000293952"/>
    </source>
</evidence>
<gene>
    <name evidence="8" type="ORF">ERX46_16300</name>
</gene>
<evidence type="ECO:0000259" key="7">
    <source>
        <dbReference type="PROSITE" id="PS50156"/>
    </source>
</evidence>
<proteinExistence type="predicted"/>
<evidence type="ECO:0000256" key="1">
    <source>
        <dbReference type="ARBA" id="ARBA00004651"/>
    </source>
</evidence>
<keyword evidence="5 6" id="KW-0472">Membrane</keyword>
<dbReference type="InterPro" id="IPR004869">
    <property type="entry name" value="MMPL_dom"/>
</dbReference>
<dbReference type="Gene3D" id="1.20.1640.10">
    <property type="entry name" value="Multidrug efflux transporter AcrB transmembrane domain"/>
    <property type="match status" value="2"/>
</dbReference>
<evidence type="ECO:0000313" key="8">
    <source>
        <dbReference type="EMBL" id="RYM31468.1"/>
    </source>
</evidence>
<dbReference type="OrthoDB" id="9805018at2"/>
<feature type="transmembrane region" description="Helical" evidence="6">
    <location>
        <begin position="620"/>
        <end position="641"/>
    </location>
</feature>
<feature type="transmembrane region" description="Helical" evidence="6">
    <location>
        <begin position="719"/>
        <end position="748"/>
    </location>
</feature>
<feature type="transmembrane region" description="Helical" evidence="6">
    <location>
        <begin position="234"/>
        <end position="254"/>
    </location>
</feature>
<feature type="transmembrane region" description="Helical" evidence="6">
    <location>
        <begin position="391"/>
        <end position="412"/>
    </location>
</feature>
<name>A0A4Q4KFH5_9FLAO</name>
<keyword evidence="2" id="KW-1003">Cell membrane</keyword>
<keyword evidence="9" id="KW-1185">Reference proteome</keyword>
<dbReference type="PANTHER" id="PTHR33406">
    <property type="entry name" value="MEMBRANE PROTEIN MJ1562-RELATED"/>
    <property type="match status" value="1"/>
</dbReference>
<feature type="transmembrane region" description="Helical" evidence="6">
    <location>
        <begin position="260"/>
        <end position="285"/>
    </location>
</feature>